<feature type="compositionally biased region" description="Acidic residues" evidence="1">
    <location>
        <begin position="120"/>
        <end position="142"/>
    </location>
</feature>
<protein>
    <submittedName>
        <fullName evidence="3">Uncharacterized protein</fullName>
    </submittedName>
</protein>
<dbReference type="Proteomes" id="UP001359559">
    <property type="component" value="Unassembled WGS sequence"/>
</dbReference>
<keyword evidence="2" id="KW-0472">Membrane</keyword>
<sequence>MRAIYEDSRLRMLFTLELIGGLAMKLTIASGGLFLPSHQRLIQCWSKSSLLMANPLRWMATEENLTDDPIPILIPIHEGHTDLVPHHVDFLLHRAWPEGKPFFVEKGGTSGSSQQHDDILVDDDGEGKDEDDDEVEDMEDEP</sequence>
<evidence type="ECO:0000256" key="1">
    <source>
        <dbReference type="SAM" id="MobiDB-lite"/>
    </source>
</evidence>
<name>A0AAN9IUX4_CLITE</name>
<accession>A0AAN9IUX4</accession>
<feature type="transmembrane region" description="Helical" evidence="2">
    <location>
        <begin position="12"/>
        <end position="35"/>
    </location>
</feature>
<evidence type="ECO:0000313" key="4">
    <source>
        <dbReference type="Proteomes" id="UP001359559"/>
    </source>
</evidence>
<gene>
    <name evidence="3" type="ORF">RJT34_21775</name>
</gene>
<organism evidence="3 4">
    <name type="scientific">Clitoria ternatea</name>
    <name type="common">Butterfly pea</name>
    <dbReference type="NCBI Taxonomy" id="43366"/>
    <lineage>
        <taxon>Eukaryota</taxon>
        <taxon>Viridiplantae</taxon>
        <taxon>Streptophyta</taxon>
        <taxon>Embryophyta</taxon>
        <taxon>Tracheophyta</taxon>
        <taxon>Spermatophyta</taxon>
        <taxon>Magnoliopsida</taxon>
        <taxon>eudicotyledons</taxon>
        <taxon>Gunneridae</taxon>
        <taxon>Pentapetalae</taxon>
        <taxon>rosids</taxon>
        <taxon>fabids</taxon>
        <taxon>Fabales</taxon>
        <taxon>Fabaceae</taxon>
        <taxon>Papilionoideae</taxon>
        <taxon>50 kb inversion clade</taxon>
        <taxon>NPAAA clade</taxon>
        <taxon>indigoferoid/millettioid clade</taxon>
        <taxon>Phaseoleae</taxon>
        <taxon>Clitoria</taxon>
    </lineage>
</organism>
<keyword evidence="4" id="KW-1185">Reference proteome</keyword>
<dbReference type="AlphaFoldDB" id="A0AAN9IUX4"/>
<keyword evidence="2" id="KW-0812">Transmembrane</keyword>
<evidence type="ECO:0000313" key="3">
    <source>
        <dbReference type="EMBL" id="KAK7286636.1"/>
    </source>
</evidence>
<feature type="region of interest" description="Disordered" evidence="1">
    <location>
        <begin position="103"/>
        <end position="142"/>
    </location>
</feature>
<dbReference type="EMBL" id="JAYKXN010000005">
    <property type="protein sequence ID" value="KAK7286636.1"/>
    <property type="molecule type" value="Genomic_DNA"/>
</dbReference>
<proteinExistence type="predicted"/>
<evidence type="ECO:0000256" key="2">
    <source>
        <dbReference type="SAM" id="Phobius"/>
    </source>
</evidence>
<keyword evidence="2" id="KW-1133">Transmembrane helix</keyword>
<reference evidence="3 4" key="1">
    <citation type="submission" date="2024-01" db="EMBL/GenBank/DDBJ databases">
        <title>The genomes of 5 underutilized Papilionoideae crops provide insights into root nodulation and disease resistance.</title>
        <authorList>
            <person name="Yuan L."/>
        </authorList>
    </citation>
    <scope>NUCLEOTIDE SEQUENCE [LARGE SCALE GENOMIC DNA]</scope>
    <source>
        <strain evidence="3">LY-2023</strain>
        <tissue evidence="3">Leaf</tissue>
    </source>
</reference>
<comment type="caution">
    <text evidence="3">The sequence shown here is derived from an EMBL/GenBank/DDBJ whole genome shotgun (WGS) entry which is preliminary data.</text>
</comment>